<keyword evidence="8" id="KW-1185">Reference proteome</keyword>
<organism evidence="7 8">
    <name type="scientific">Podospora australis</name>
    <dbReference type="NCBI Taxonomy" id="1536484"/>
    <lineage>
        <taxon>Eukaryota</taxon>
        <taxon>Fungi</taxon>
        <taxon>Dikarya</taxon>
        <taxon>Ascomycota</taxon>
        <taxon>Pezizomycotina</taxon>
        <taxon>Sordariomycetes</taxon>
        <taxon>Sordariomycetidae</taxon>
        <taxon>Sordariales</taxon>
        <taxon>Podosporaceae</taxon>
        <taxon>Podospora</taxon>
    </lineage>
</organism>
<dbReference type="PIRSF" id="PIRSF000103">
    <property type="entry name" value="HIBADH"/>
    <property type="match status" value="1"/>
</dbReference>
<dbReference type="Pfam" id="PF03446">
    <property type="entry name" value="NAD_binding_2"/>
    <property type="match status" value="1"/>
</dbReference>
<name>A0AAN6X4Y6_9PEZI</name>
<accession>A0AAN6X4Y6</accession>
<dbReference type="GO" id="GO:0016491">
    <property type="term" value="F:oxidoreductase activity"/>
    <property type="evidence" value="ECO:0007669"/>
    <property type="project" value="UniProtKB-KW"/>
</dbReference>
<dbReference type="PANTHER" id="PTHR43580">
    <property type="entry name" value="OXIDOREDUCTASE GLYR1-RELATED"/>
    <property type="match status" value="1"/>
</dbReference>
<evidence type="ECO:0000313" key="7">
    <source>
        <dbReference type="EMBL" id="KAK4193706.1"/>
    </source>
</evidence>
<dbReference type="InterPro" id="IPR051265">
    <property type="entry name" value="HIBADH-related_NP60_sf"/>
</dbReference>
<dbReference type="PANTHER" id="PTHR43580:SF3">
    <property type="entry name" value="6-PHOSPHOGLUCONATE DEHYDROGENASE FAMILY PROTEIN (AFU_ORTHOLOGUE AFUA_2G11600)"/>
    <property type="match status" value="1"/>
</dbReference>
<dbReference type="EMBL" id="MU864350">
    <property type="protein sequence ID" value="KAK4193706.1"/>
    <property type="molecule type" value="Genomic_DNA"/>
</dbReference>
<dbReference type="Pfam" id="PF14833">
    <property type="entry name" value="NAD_binding_11"/>
    <property type="match status" value="1"/>
</dbReference>
<evidence type="ECO:0000313" key="8">
    <source>
        <dbReference type="Proteomes" id="UP001302126"/>
    </source>
</evidence>
<feature type="active site" evidence="4">
    <location>
        <position position="180"/>
    </location>
</feature>
<sequence>MAPRILWIGLGNMGRGMVKNLVEKGPLDSPVLVFNRTKQRSIDLSNSLPEGKTEVIDSIAAGVSKADIIFIILSNDDVVEAAVNEILSSGDITGKLIVDCSTIHPDTTTRLAEAVTAKNAEFLTAPVFGAPAMADSGQLIGVLAGPKSAVDRARPYFQGVMARAEVNMSDEPYGKALTLKLIGNTFILNMVEQLAEGHVLAEKSGLGTKYLHQWVENMFPGPYAAYSTRMLSGDYYTREYPLFTVDLARKDAGHAMSLAKAAGTRLKNLEVGDEHLRQVKEHAGERGDIAGIYGAVRKEAGLKYENGEDS</sequence>
<dbReference type="InterPro" id="IPR029154">
    <property type="entry name" value="HIBADH-like_NADP-bd"/>
</dbReference>
<keyword evidence="3" id="KW-0520">NAD</keyword>
<evidence type="ECO:0000256" key="3">
    <source>
        <dbReference type="ARBA" id="ARBA00023027"/>
    </source>
</evidence>
<dbReference type="Gene3D" id="1.10.1040.10">
    <property type="entry name" value="N-(1-d-carboxylethyl)-l-norvaline Dehydrogenase, domain 2"/>
    <property type="match status" value="1"/>
</dbReference>
<dbReference type="GO" id="GO:0050661">
    <property type="term" value="F:NADP binding"/>
    <property type="evidence" value="ECO:0007669"/>
    <property type="project" value="InterPro"/>
</dbReference>
<dbReference type="InterPro" id="IPR006115">
    <property type="entry name" value="6PGDH_NADP-bd"/>
</dbReference>
<dbReference type="GO" id="GO:0051287">
    <property type="term" value="F:NAD binding"/>
    <property type="evidence" value="ECO:0007669"/>
    <property type="project" value="InterPro"/>
</dbReference>
<comment type="caution">
    <text evidence="7">The sequence shown here is derived from an EMBL/GenBank/DDBJ whole genome shotgun (WGS) entry which is preliminary data.</text>
</comment>
<evidence type="ECO:0000256" key="2">
    <source>
        <dbReference type="ARBA" id="ARBA00023002"/>
    </source>
</evidence>
<dbReference type="InterPro" id="IPR015815">
    <property type="entry name" value="HIBADH-related"/>
</dbReference>
<dbReference type="InterPro" id="IPR036291">
    <property type="entry name" value="NAD(P)-bd_dom_sf"/>
</dbReference>
<evidence type="ECO:0000256" key="4">
    <source>
        <dbReference type="PIRSR" id="PIRSR000103-1"/>
    </source>
</evidence>
<reference evidence="7" key="2">
    <citation type="submission" date="2023-05" db="EMBL/GenBank/DDBJ databases">
        <authorList>
            <consortium name="Lawrence Berkeley National Laboratory"/>
            <person name="Steindorff A."/>
            <person name="Hensen N."/>
            <person name="Bonometti L."/>
            <person name="Westerberg I."/>
            <person name="Brannstrom I.O."/>
            <person name="Guillou S."/>
            <person name="Cros-Aarteil S."/>
            <person name="Calhoun S."/>
            <person name="Haridas S."/>
            <person name="Kuo A."/>
            <person name="Mondo S."/>
            <person name="Pangilinan J."/>
            <person name="Riley R."/>
            <person name="Labutti K."/>
            <person name="Andreopoulos B."/>
            <person name="Lipzen A."/>
            <person name="Chen C."/>
            <person name="Yanf M."/>
            <person name="Daum C."/>
            <person name="Ng V."/>
            <person name="Clum A."/>
            <person name="Ohm R."/>
            <person name="Martin F."/>
            <person name="Silar P."/>
            <person name="Natvig D."/>
            <person name="Lalanne C."/>
            <person name="Gautier V."/>
            <person name="Ament-Velasquez S.L."/>
            <person name="Kruys A."/>
            <person name="Hutchinson M.I."/>
            <person name="Powell A.J."/>
            <person name="Barry K."/>
            <person name="Miller A.N."/>
            <person name="Grigoriev I.V."/>
            <person name="Debuchy R."/>
            <person name="Gladieux P."/>
            <person name="Thoren M.H."/>
            <person name="Johannesson H."/>
        </authorList>
    </citation>
    <scope>NUCLEOTIDE SEQUENCE</scope>
    <source>
        <strain evidence="7">PSN309</strain>
    </source>
</reference>
<dbReference type="Gene3D" id="3.40.50.720">
    <property type="entry name" value="NAD(P)-binding Rossmann-like Domain"/>
    <property type="match status" value="1"/>
</dbReference>
<dbReference type="Proteomes" id="UP001302126">
    <property type="component" value="Unassembled WGS sequence"/>
</dbReference>
<proteinExistence type="inferred from homology"/>
<dbReference type="SUPFAM" id="SSF48179">
    <property type="entry name" value="6-phosphogluconate dehydrogenase C-terminal domain-like"/>
    <property type="match status" value="1"/>
</dbReference>
<dbReference type="SUPFAM" id="SSF51735">
    <property type="entry name" value="NAD(P)-binding Rossmann-fold domains"/>
    <property type="match status" value="1"/>
</dbReference>
<protein>
    <submittedName>
        <fullName evidence="7">Oxidoreductase YfjR</fullName>
    </submittedName>
</protein>
<comment type="similarity">
    <text evidence="1">Belongs to the HIBADH-related family. NP60 subfamily.</text>
</comment>
<dbReference type="InterPro" id="IPR008927">
    <property type="entry name" value="6-PGluconate_DH-like_C_sf"/>
</dbReference>
<feature type="domain" description="3-hydroxyisobutyrate dehydrogenase-like NAD-binding" evidence="6">
    <location>
        <begin position="174"/>
        <end position="293"/>
    </location>
</feature>
<reference evidence="7" key="1">
    <citation type="journal article" date="2023" name="Mol. Phylogenet. Evol.">
        <title>Genome-scale phylogeny and comparative genomics of the fungal order Sordariales.</title>
        <authorList>
            <person name="Hensen N."/>
            <person name="Bonometti L."/>
            <person name="Westerberg I."/>
            <person name="Brannstrom I.O."/>
            <person name="Guillou S."/>
            <person name="Cros-Aarteil S."/>
            <person name="Calhoun S."/>
            <person name="Haridas S."/>
            <person name="Kuo A."/>
            <person name="Mondo S."/>
            <person name="Pangilinan J."/>
            <person name="Riley R."/>
            <person name="LaButti K."/>
            <person name="Andreopoulos B."/>
            <person name="Lipzen A."/>
            <person name="Chen C."/>
            <person name="Yan M."/>
            <person name="Daum C."/>
            <person name="Ng V."/>
            <person name="Clum A."/>
            <person name="Steindorff A."/>
            <person name="Ohm R.A."/>
            <person name="Martin F."/>
            <person name="Silar P."/>
            <person name="Natvig D.O."/>
            <person name="Lalanne C."/>
            <person name="Gautier V."/>
            <person name="Ament-Velasquez S.L."/>
            <person name="Kruys A."/>
            <person name="Hutchinson M.I."/>
            <person name="Powell A.J."/>
            <person name="Barry K."/>
            <person name="Miller A.N."/>
            <person name="Grigoriev I.V."/>
            <person name="Debuchy R."/>
            <person name="Gladieux P."/>
            <person name="Hiltunen Thoren M."/>
            <person name="Johannesson H."/>
        </authorList>
    </citation>
    <scope>NUCLEOTIDE SEQUENCE</scope>
    <source>
        <strain evidence="7">PSN309</strain>
    </source>
</reference>
<evidence type="ECO:0000259" key="6">
    <source>
        <dbReference type="Pfam" id="PF14833"/>
    </source>
</evidence>
<gene>
    <name evidence="7" type="ORF">QBC35DRAFT_479996</name>
</gene>
<dbReference type="InterPro" id="IPR013328">
    <property type="entry name" value="6PGD_dom2"/>
</dbReference>
<evidence type="ECO:0000256" key="1">
    <source>
        <dbReference type="ARBA" id="ARBA00007598"/>
    </source>
</evidence>
<evidence type="ECO:0000259" key="5">
    <source>
        <dbReference type="Pfam" id="PF03446"/>
    </source>
</evidence>
<dbReference type="AlphaFoldDB" id="A0AAN6X4Y6"/>
<feature type="domain" description="6-phosphogluconate dehydrogenase NADP-binding" evidence="5">
    <location>
        <begin position="5"/>
        <end position="160"/>
    </location>
</feature>
<keyword evidence="2" id="KW-0560">Oxidoreductase</keyword>